<dbReference type="InterPro" id="IPR051654">
    <property type="entry name" value="Meroterpenoid_MTases"/>
</dbReference>
<gene>
    <name evidence="5" type="ORF">BDW47DRAFT_122685</name>
</gene>
<dbReference type="SUPFAM" id="SSF53335">
    <property type="entry name" value="S-adenosyl-L-methionine-dependent methyltransferases"/>
    <property type="match status" value="1"/>
</dbReference>
<evidence type="ECO:0000256" key="1">
    <source>
        <dbReference type="ARBA" id="ARBA00005179"/>
    </source>
</evidence>
<evidence type="ECO:0000313" key="6">
    <source>
        <dbReference type="Proteomes" id="UP000234585"/>
    </source>
</evidence>
<comment type="similarity">
    <text evidence="4">Belongs to the class I-like SAM-binding methyltransferase superfamily.</text>
</comment>
<dbReference type="OrthoDB" id="2094832at2759"/>
<evidence type="ECO:0000313" key="5">
    <source>
        <dbReference type="EMBL" id="PLB41650.1"/>
    </source>
</evidence>
<dbReference type="STRING" id="41067.A0A2I2FM15"/>
<name>A0A2I2FM15_ASPCN</name>
<proteinExistence type="inferred from homology"/>
<protein>
    <recommendedName>
        <fullName evidence="7">Methyltransferase domain-containing protein</fullName>
    </recommendedName>
</protein>
<dbReference type="Gene3D" id="3.40.50.150">
    <property type="entry name" value="Vaccinia Virus protein VP39"/>
    <property type="match status" value="1"/>
</dbReference>
<dbReference type="InterPro" id="IPR029063">
    <property type="entry name" value="SAM-dependent_MTases_sf"/>
</dbReference>
<organism evidence="5 6">
    <name type="scientific">Aspergillus candidus</name>
    <dbReference type="NCBI Taxonomy" id="41067"/>
    <lineage>
        <taxon>Eukaryota</taxon>
        <taxon>Fungi</taxon>
        <taxon>Dikarya</taxon>
        <taxon>Ascomycota</taxon>
        <taxon>Pezizomycotina</taxon>
        <taxon>Eurotiomycetes</taxon>
        <taxon>Eurotiomycetidae</taxon>
        <taxon>Eurotiales</taxon>
        <taxon>Aspergillaceae</taxon>
        <taxon>Aspergillus</taxon>
        <taxon>Aspergillus subgen. Circumdati</taxon>
    </lineage>
</organism>
<keyword evidence="3" id="KW-0949">S-adenosyl-L-methionine</keyword>
<evidence type="ECO:0000256" key="4">
    <source>
        <dbReference type="ARBA" id="ARBA00038314"/>
    </source>
</evidence>
<keyword evidence="6" id="KW-1185">Reference proteome</keyword>
<evidence type="ECO:0008006" key="7">
    <source>
        <dbReference type="Google" id="ProtNLM"/>
    </source>
</evidence>
<accession>A0A2I2FM15</accession>
<evidence type="ECO:0000256" key="3">
    <source>
        <dbReference type="ARBA" id="ARBA00022691"/>
    </source>
</evidence>
<dbReference type="EMBL" id="KZ559120">
    <property type="protein sequence ID" value="PLB41650.1"/>
    <property type="molecule type" value="Genomic_DNA"/>
</dbReference>
<keyword evidence="2" id="KW-0808">Transferase</keyword>
<dbReference type="RefSeq" id="XP_024675662.1">
    <property type="nucleotide sequence ID" value="XM_024815896.1"/>
</dbReference>
<dbReference type="Proteomes" id="UP000234585">
    <property type="component" value="Unassembled WGS sequence"/>
</dbReference>
<comment type="pathway">
    <text evidence="1">Secondary metabolite biosynthesis.</text>
</comment>
<dbReference type="GeneID" id="36523056"/>
<dbReference type="AlphaFoldDB" id="A0A2I2FM15"/>
<reference evidence="5 6" key="1">
    <citation type="submission" date="2017-12" db="EMBL/GenBank/DDBJ databases">
        <authorList>
            <consortium name="DOE Joint Genome Institute"/>
            <person name="Haridas S."/>
            <person name="Kjaerbolling I."/>
            <person name="Vesth T.C."/>
            <person name="Frisvad J.C."/>
            <person name="Nybo J.L."/>
            <person name="Theobald S."/>
            <person name="Kuo A."/>
            <person name="Bowyer P."/>
            <person name="Matsuda Y."/>
            <person name="Mondo S."/>
            <person name="Lyhne E.K."/>
            <person name="Kogle M.E."/>
            <person name="Clum A."/>
            <person name="Lipzen A."/>
            <person name="Salamov A."/>
            <person name="Ngan C.Y."/>
            <person name="Daum C."/>
            <person name="Chiniquy J."/>
            <person name="Barry K."/>
            <person name="LaButti K."/>
            <person name="Simmons B.A."/>
            <person name="Magnuson J.K."/>
            <person name="Mortensen U.H."/>
            <person name="Larsen T.O."/>
            <person name="Grigoriev I.V."/>
            <person name="Baker S.E."/>
            <person name="Andersen M.R."/>
            <person name="Nordberg H.P."/>
            <person name="Cantor M.N."/>
            <person name="Hua S.X."/>
        </authorList>
    </citation>
    <scope>NUCLEOTIDE SEQUENCE [LARGE SCALE GENOMIC DNA]</scope>
    <source>
        <strain evidence="5 6">CBS 102.13</strain>
    </source>
</reference>
<evidence type="ECO:0000256" key="2">
    <source>
        <dbReference type="ARBA" id="ARBA00022679"/>
    </source>
</evidence>
<dbReference type="PANTHER" id="PTHR35897">
    <property type="entry name" value="METHYLTRANSFERASE AUSD"/>
    <property type="match status" value="1"/>
</dbReference>
<dbReference type="PANTHER" id="PTHR35897:SF1">
    <property type="entry name" value="METHYLTRANSFERASE AUSD"/>
    <property type="match status" value="1"/>
</dbReference>
<sequence length="265" mass="30052">MEAYNTWNARMAPATSMNDEARTLLQNYTGLAPSLLSSHVQATAKRGFTIAPYPYFSKLWFVDFEIALSPAYGEILRRVVNGERMLHLGCGVGQDIRRMVYDGAPSENLCGLDPHRGLAELGYELFRDEDEMRSSFIVGDFMRDGLVDSLLEEGKFRVINAGYFLHVWDWKSQVELVKRMLKVLPGMKGDLIVGANFARCEAKEGVVPGGGAVFVHTHETLLGLWEEIGRCTGTRWLVNVNKDAYLDHQKLDRNGYRLRWCARRE</sequence>
<dbReference type="GO" id="GO:0016740">
    <property type="term" value="F:transferase activity"/>
    <property type="evidence" value="ECO:0007669"/>
    <property type="project" value="UniProtKB-KW"/>
</dbReference>